<dbReference type="OrthoDB" id="1532798at2759"/>
<dbReference type="InterPro" id="IPR003382">
    <property type="entry name" value="Flavoprotein"/>
</dbReference>
<dbReference type="RefSeq" id="XP_020072484.1">
    <property type="nucleotide sequence ID" value="XM_020212323.1"/>
</dbReference>
<dbReference type="Pfam" id="PF02441">
    <property type="entry name" value="Flavoprotein"/>
    <property type="match status" value="1"/>
</dbReference>
<protein>
    <submittedName>
        <fullName evidence="3">Flavo protein</fullName>
    </submittedName>
</protein>
<dbReference type="InterPro" id="IPR036551">
    <property type="entry name" value="Flavin_trans-like"/>
</dbReference>
<proteinExistence type="inferred from homology"/>
<evidence type="ECO:0000259" key="2">
    <source>
        <dbReference type="Pfam" id="PF02441"/>
    </source>
</evidence>
<dbReference type="GeneID" id="30986719"/>
<evidence type="ECO:0000256" key="1">
    <source>
        <dbReference type="ARBA" id="ARBA00038350"/>
    </source>
</evidence>
<feature type="non-terminal residue" evidence="3">
    <location>
        <position position="190"/>
    </location>
</feature>
<dbReference type="Proteomes" id="UP000094389">
    <property type="component" value="Unassembled WGS sequence"/>
</dbReference>
<accession>A0A1E4S7G1</accession>
<comment type="similarity">
    <text evidence="1">Belongs to the HFCD (homooligomeric flavin containing Cys decarboxylase) superfamily.</text>
</comment>
<feature type="non-terminal residue" evidence="3">
    <location>
        <position position="1"/>
    </location>
</feature>
<gene>
    <name evidence="3" type="ORF">CYBJADRAFT_120451</name>
</gene>
<dbReference type="STRING" id="983966.A0A1E4S7G1"/>
<name>A0A1E4S7G1_CYBJN</name>
<dbReference type="GO" id="GO:0010181">
    <property type="term" value="F:FMN binding"/>
    <property type="evidence" value="ECO:0007669"/>
    <property type="project" value="TreeGrafter"/>
</dbReference>
<dbReference type="PANTHER" id="PTHR14359:SF17">
    <property type="entry name" value="PHOSPHOPANTOTHENOYLCYSTEINE DECARBOXYLASE SUBUNIT SIS2-RELATED"/>
    <property type="match status" value="1"/>
</dbReference>
<evidence type="ECO:0000313" key="4">
    <source>
        <dbReference type="Proteomes" id="UP000094389"/>
    </source>
</evidence>
<sequence length="190" mass="21501">LPQDDGKIHILFGACGSVASAKIRLIVKRLEDIYGKDKLSIQLVLTSAAEHFVSRTDFGPNVFIWRDKDEWSTWKTRTDPVLHIELRRWADILIIAPLTANTLSKVALGICDNLLTNVIRAWNTQYPIVMAPSMVSYAYNSVQTKRHLKTIKEEMPWIEVLKPAEKIIGSYGDIGMGGMMDYNEIVDKIV</sequence>
<dbReference type="AlphaFoldDB" id="A0A1E4S7G1"/>
<dbReference type="GO" id="GO:0071513">
    <property type="term" value="C:phosphopantothenoylcysteine decarboxylase complex"/>
    <property type="evidence" value="ECO:0007669"/>
    <property type="project" value="TreeGrafter"/>
</dbReference>
<evidence type="ECO:0000313" key="3">
    <source>
        <dbReference type="EMBL" id="ODV75445.1"/>
    </source>
</evidence>
<dbReference type="GO" id="GO:0015937">
    <property type="term" value="P:coenzyme A biosynthetic process"/>
    <property type="evidence" value="ECO:0007669"/>
    <property type="project" value="TreeGrafter"/>
</dbReference>
<dbReference type="EMBL" id="KV453926">
    <property type="protein sequence ID" value="ODV75445.1"/>
    <property type="molecule type" value="Genomic_DNA"/>
</dbReference>
<dbReference type="PANTHER" id="PTHR14359">
    <property type="entry name" value="HOMO-OLIGOMERIC FLAVIN CONTAINING CYS DECARBOXYLASE FAMILY"/>
    <property type="match status" value="1"/>
</dbReference>
<keyword evidence="4" id="KW-1185">Reference proteome</keyword>
<reference evidence="3 4" key="1">
    <citation type="journal article" date="2016" name="Proc. Natl. Acad. Sci. U.S.A.">
        <title>Comparative genomics of biotechnologically important yeasts.</title>
        <authorList>
            <person name="Riley R."/>
            <person name="Haridas S."/>
            <person name="Wolfe K.H."/>
            <person name="Lopes M.R."/>
            <person name="Hittinger C.T."/>
            <person name="Goeker M."/>
            <person name="Salamov A.A."/>
            <person name="Wisecaver J.H."/>
            <person name="Long T.M."/>
            <person name="Calvey C.H."/>
            <person name="Aerts A.L."/>
            <person name="Barry K.W."/>
            <person name="Choi C."/>
            <person name="Clum A."/>
            <person name="Coughlan A.Y."/>
            <person name="Deshpande S."/>
            <person name="Douglass A.P."/>
            <person name="Hanson S.J."/>
            <person name="Klenk H.-P."/>
            <person name="LaButti K.M."/>
            <person name="Lapidus A."/>
            <person name="Lindquist E.A."/>
            <person name="Lipzen A.M."/>
            <person name="Meier-Kolthoff J.P."/>
            <person name="Ohm R.A."/>
            <person name="Otillar R.P."/>
            <person name="Pangilinan J.L."/>
            <person name="Peng Y."/>
            <person name="Rokas A."/>
            <person name="Rosa C.A."/>
            <person name="Scheuner C."/>
            <person name="Sibirny A.A."/>
            <person name="Slot J.C."/>
            <person name="Stielow J.B."/>
            <person name="Sun H."/>
            <person name="Kurtzman C.P."/>
            <person name="Blackwell M."/>
            <person name="Grigoriev I.V."/>
            <person name="Jeffries T.W."/>
        </authorList>
    </citation>
    <scope>NUCLEOTIDE SEQUENCE [LARGE SCALE GENOMIC DNA]</scope>
    <source>
        <strain evidence="4">ATCC 18201 / CBS 1600 / BCRC 20928 / JCM 3617 / NBRC 0987 / NRRL Y-1542</strain>
    </source>
</reference>
<dbReference type="Gene3D" id="3.40.50.1950">
    <property type="entry name" value="Flavin prenyltransferase-like"/>
    <property type="match status" value="1"/>
</dbReference>
<dbReference type="SUPFAM" id="SSF52507">
    <property type="entry name" value="Homo-oligomeric flavin-containing Cys decarboxylases, HFCD"/>
    <property type="match status" value="1"/>
</dbReference>
<dbReference type="GO" id="GO:0004633">
    <property type="term" value="F:phosphopantothenoylcysteine decarboxylase activity"/>
    <property type="evidence" value="ECO:0007669"/>
    <property type="project" value="TreeGrafter"/>
</dbReference>
<organism evidence="3 4">
    <name type="scientific">Cyberlindnera jadinii (strain ATCC 18201 / CBS 1600 / BCRC 20928 / JCM 3617 / NBRC 0987 / NRRL Y-1542)</name>
    <name type="common">Torula yeast</name>
    <name type="synonym">Candida utilis</name>
    <dbReference type="NCBI Taxonomy" id="983966"/>
    <lineage>
        <taxon>Eukaryota</taxon>
        <taxon>Fungi</taxon>
        <taxon>Dikarya</taxon>
        <taxon>Ascomycota</taxon>
        <taxon>Saccharomycotina</taxon>
        <taxon>Saccharomycetes</taxon>
        <taxon>Phaffomycetales</taxon>
        <taxon>Phaffomycetaceae</taxon>
        <taxon>Cyberlindnera</taxon>
    </lineage>
</organism>
<dbReference type="OMA" id="KELMCGE"/>
<feature type="domain" description="Flavoprotein" evidence="2">
    <location>
        <begin position="9"/>
        <end position="189"/>
    </location>
</feature>